<name>A0ABQ9GEE4_9NEOP</name>
<proteinExistence type="predicted"/>
<feature type="domain" description="Transposable element P transposase-like RNase H" evidence="1">
    <location>
        <begin position="299"/>
        <end position="432"/>
    </location>
</feature>
<evidence type="ECO:0000259" key="1">
    <source>
        <dbReference type="Pfam" id="PF21787"/>
    </source>
</evidence>
<gene>
    <name evidence="2" type="ORF">PR048_027073</name>
</gene>
<comment type="caution">
    <text evidence="2">The sequence shown here is derived from an EMBL/GenBank/DDBJ whole genome shotgun (WGS) entry which is preliminary data.</text>
</comment>
<dbReference type="EMBL" id="JARBHB010000012">
    <property type="protein sequence ID" value="KAJ8870774.1"/>
    <property type="molecule type" value="Genomic_DNA"/>
</dbReference>
<accession>A0ABQ9GEE4</accession>
<dbReference type="Proteomes" id="UP001159363">
    <property type="component" value="Chromosome 11"/>
</dbReference>
<evidence type="ECO:0000313" key="3">
    <source>
        <dbReference type="Proteomes" id="UP001159363"/>
    </source>
</evidence>
<dbReference type="InterPro" id="IPR048365">
    <property type="entry name" value="TNP-like_RNaseH_N"/>
</dbReference>
<sequence length="558" mass="63100">MFFCRYAKWAEFAQNPKVTAVKNSHAYLCALHFARNQFRDDDQDKLIYRAIPTIPAGSDGPVFSMYQSTHTSVEAAEYTECMYIHSSEEDEDLVPHVQILYPHDNPLEQSPESCALDSCVSTSLEACEEGIVDQRYNSDDFLRSKKYFNEASSVSNAHNVCGENGELNLLGHMSHKMATPGRKRQINHLLAKRLSPRVFRNNFGVQRKNMNNLLGLNSGSDSLVQQLEKMVPIVTAQFLASRLLQSRKQGRRRKWTATEKVLSAVVCKRWPECHRLLVKMLMLPGRKTLLKMMAKVFLQPGLNYNVFQPIAEAVVDMDAVDRTCLLLFGEVPVREYLEYDNKSDAIAGFQNLGDNGESPKVGNRALVFMVKGLGKQWKQPVAFYFTRGTLESETSVKLMCSVLQACKKAGLNVVGTVCRAGSGNAQLLKLVGASESRPYFHFEKQKIVTLYDVPHLLRYLRNILLKNDILVNHNLFGEMVESKASWSFVRAAYDIDVEQSEQRRLPKLTDCHIAPKDHVTAGTVVAAQVLSRTMATTIFDQATNGEYRSCMYWNVCFY</sequence>
<reference evidence="2 3" key="1">
    <citation type="submission" date="2023-02" db="EMBL/GenBank/DDBJ databases">
        <title>LHISI_Scaffold_Assembly.</title>
        <authorList>
            <person name="Stuart O.P."/>
            <person name="Cleave R."/>
            <person name="Magrath M.J.L."/>
            <person name="Mikheyev A.S."/>
        </authorList>
    </citation>
    <scope>NUCLEOTIDE SEQUENCE [LARGE SCALE GENOMIC DNA]</scope>
    <source>
        <strain evidence="2">Daus_M_001</strain>
        <tissue evidence="2">Leg muscle</tissue>
    </source>
</reference>
<organism evidence="2 3">
    <name type="scientific">Dryococelus australis</name>
    <dbReference type="NCBI Taxonomy" id="614101"/>
    <lineage>
        <taxon>Eukaryota</taxon>
        <taxon>Metazoa</taxon>
        <taxon>Ecdysozoa</taxon>
        <taxon>Arthropoda</taxon>
        <taxon>Hexapoda</taxon>
        <taxon>Insecta</taxon>
        <taxon>Pterygota</taxon>
        <taxon>Neoptera</taxon>
        <taxon>Polyneoptera</taxon>
        <taxon>Phasmatodea</taxon>
        <taxon>Verophasmatodea</taxon>
        <taxon>Anareolatae</taxon>
        <taxon>Phasmatidae</taxon>
        <taxon>Eurycanthinae</taxon>
        <taxon>Dryococelus</taxon>
    </lineage>
</organism>
<protein>
    <recommendedName>
        <fullName evidence="1">Transposable element P transposase-like RNase H domain-containing protein</fullName>
    </recommendedName>
</protein>
<keyword evidence="3" id="KW-1185">Reference proteome</keyword>
<dbReference type="Pfam" id="PF21787">
    <property type="entry name" value="TNP-like_RNaseH_N"/>
    <property type="match status" value="1"/>
</dbReference>
<evidence type="ECO:0000313" key="2">
    <source>
        <dbReference type="EMBL" id="KAJ8870774.1"/>
    </source>
</evidence>